<dbReference type="EMBL" id="JBHMFI010000001">
    <property type="protein sequence ID" value="MFB9072628.1"/>
    <property type="molecule type" value="Genomic_DNA"/>
</dbReference>
<protein>
    <submittedName>
        <fullName evidence="2">Uncharacterized protein</fullName>
    </submittedName>
</protein>
<accession>A0ABV5G2D0</accession>
<feature type="compositionally biased region" description="Polar residues" evidence="1">
    <location>
        <begin position="78"/>
        <end position="92"/>
    </location>
</feature>
<name>A0ABV5G2D0_9MICC</name>
<gene>
    <name evidence="2" type="ORF">ACFFX0_16045</name>
</gene>
<comment type="caution">
    <text evidence="2">The sequence shown here is derived from an EMBL/GenBank/DDBJ whole genome shotgun (WGS) entry which is preliminary data.</text>
</comment>
<organism evidence="2 3">
    <name type="scientific">Citricoccus parietis</name>
    <dbReference type="NCBI Taxonomy" id="592307"/>
    <lineage>
        <taxon>Bacteria</taxon>
        <taxon>Bacillati</taxon>
        <taxon>Actinomycetota</taxon>
        <taxon>Actinomycetes</taxon>
        <taxon>Micrococcales</taxon>
        <taxon>Micrococcaceae</taxon>
        <taxon>Citricoccus</taxon>
    </lineage>
</organism>
<evidence type="ECO:0000313" key="2">
    <source>
        <dbReference type="EMBL" id="MFB9072628.1"/>
    </source>
</evidence>
<sequence length="108" mass="11378">MPSRTPSGNWPVGIMPQPSPAATAALNPPTVGTWWSGGPAAPVPSPPGPMPPAPEPDCWPDWPARHAASRLRCRLSRVPNSCTGTAPKSTDPSSRRYRSSRADAATAW</sequence>
<feature type="compositionally biased region" description="Pro residues" evidence="1">
    <location>
        <begin position="41"/>
        <end position="56"/>
    </location>
</feature>
<feature type="region of interest" description="Disordered" evidence="1">
    <location>
        <begin position="78"/>
        <end position="108"/>
    </location>
</feature>
<proteinExistence type="predicted"/>
<keyword evidence="3" id="KW-1185">Reference proteome</keyword>
<dbReference type="Proteomes" id="UP001589575">
    <property type="component" value="Unassembled WGS sequence"/>
</dbReference>
<reference evidence="2 3" key="1">
    <citation type="submission" date="2024-09" db="EMBL/GenBank/DDBJ databases">
        <authorList>
            <person name="Sun Q."/>
            <person name="Mori K."/>
        </authorList>
    </citation>
    <scope>NUCLEOTIDE SEQUENCE [LARGE SCALE GENOMIC DNA]</scope>
    <source>
        <strain evidence="2 3">CCM 7609</strain>
    </source>
</reference>
<feature type="region of interest" description="Disordered" evidence="1">
    <location>
        <begin position="1"/>
        <end position="56"/>
    </location>
</feature>
<evidence type="ECO:0000256" key="1">
    <source>
        <dbReference type="SAM" id="MobiDB-lite"/>
    </source>
</evidence>
<evidence type="ECO:0000313" key="3">
    <source>
        <dbReference type="Proteomes" id="UP001589575"/>
    </source>
</evidence>